<reference evidence="1" key="1">
    <citation type="submission" date="2021-06" db="EMBL/GenBank/DDBJ databases">
        <authorList>
            <person name="Kallberg Y."/>
            <person name="Tangrot J."/>
            <person name="Rosling A."/>
        </authorList>
    </citation>
    <scope>NUCLEOTIDE SEQUENCE</scope>
    <source>
        <strain evidence="1">MA461A</strain>
    </source>
</reference>
<feature type="non-terminal residue" evidence="1">
    <location>
        <position position="1"/>
    </location>
</feature>
<evidence type="ECO:0000313" key="1">
    <source>
        <dbReference type="EMBL" id="CAG8793452.1"/>
    </source>
</evidence>
<organism evidence="1 2">
    <name type="scientific">Racocetra persica</name>
    <dbReference type="NCBI Taxonomy" id="160502"/>
    <lineage>
        <taxon>Eukaryota</taxon>
        <taxon>Fungi</taxon>
        <taxon>Fungi incertae sedis</taxon>
        <taxon>Mucoromycota</taxon>
        <taxon>Glomeromycotina</taxon>
        <taxon>Glomeromycetes</taxon>
        <taxon>Diversisporales</taxon>
        <taxon>Gigasporaceae</taxon>
        <taxon>Racocetra</taxon>
    </lineage>
</organism>
<gene>
    <name evidence="1" type="ORF">RPERSI_LOCUS19572</name>
</gene>
<accession>A0ACA9RHW7</accession>
<name>A0ACA9RHW7_9GLOM</name>
<protein>
    <submittedName>
        <fullName evidence="1">28168_t:CDS:1</fullName>
    </submittedName>
</protein>
<feature type="non-terminal residue" evidence="1">
    <location>
        <position position="638"/>
    </location>
</feature>
<dbReference type="Proteomes" id="UP000789920">
    <property type="component" value="Unassembled WGS sequence"/>
</dbReference>
<proteinExistence type="predicted"/>
<keyword evidence="2" id="KW-1185">Reference proteome</keyword>
<comment type="caution">
    <text evidence="1">The sequence shown here is derived from an EMBL/GenBank/DDBJ whole genome shotgun (WGS) entry which is preliminary data.</text>
</comment>
<evidence type="ECO:0000313" key="2">
    <source>
        <dbReference type="Proteomes" id="UP000789920"/>
    </source>
</evidence>
<sequence>FLVETDRLLLNEEINDKLFPSVHQNLEELIQSDAFKVLQIVFKYDIFESFREQCLKLICANPSVIFEHSKFTQLDSHILTLILQLDDLGKLSEVSILNYLIEWGIAQISDTIQEKNMEYWQEKDYIIFRKAIHEFIPLIRWFRISKKEFKEKRQLLKSILSEDLFNSILSYNLDSRSLPVSTKLLPSRTAPSPFKPKITKKATKSESSFSSYEELVDMNKKLFQMKDYYDVIVRVGEGCNFKDFYAHSLILCARSSYFETAFSNKDDNNPFIFTIPNIHADIFEIILRYLYVTEFDLEKLNGANILLLIVAANKMDLRFIISNLLSATYFTEIILKKLNGAEILKLIMMTDELKIQKDINDILSENSIVKAILDKFDGAEVLEIIEKSEELQLQEAISASLSNKDLSNIIIRKFNANDILKLVKISLKSRKAIDDLLTSYDFIKYTLDKLNIEQFLQFMQTAAELPTKVTIDKLFSDTNLKKNLKTNLKLITTRFQGAEVLRILIETNALQLQNSFSSMSSYVDQNLDNLFQNDAVGVLQIIFGHDICEPFREYCIYLTCLYPNALFGSPKLIQLDPSILILILQRDDMGKLDEKTICDYLIKWGTAQNKTTQKNMKTWTSHDYKIFERAIHEFIPLI</sequence>
<dbReference type="EMBL" id="CAJVQC010053852">
    <property type="protein sequence ID" value="CAG8793452.1"/>
    <property type="molecule type" value="Genomic_DNA"/>
</dbReference>